<evidence type="ECO:0000256" key="5">
    <source>
        <dbReference type="ARBA" id="ARBA00023002"/>
    </source>
</evidence>
<dbReference type="RefSeq" id="WP_230843159.1">
    <property type="nucleotide sequence ID" value="NZ_CP063845.1"/>
</dbReference>
<name>A0ABY3PQG5_9CYAN</name>
<dbReference type="CDD" id="cd02932">
    <property type="entry name" value="OYE_YqiM_FMN"/>
    <property type="match status" value="1"/>
</dbReference>
<dbReference type="EMBL" id="CP063845">
    <property type="protein sequence ID" value="UFP95926.1"/>
    <property type="molecule type" value="Genomic_DNA"/>
</dbReference>
<keyword evidence="3" id="KW-0288">FMN</keyword>
<comment type="cofactor">
    <cofactor evidence="1">
        <name>FMN</name>
        <dbReference type="ChEBI" id="CHEBI:58210"/>
    </cofactor>
</comment>
<dbReference type="Pfam" id="PF00724">
    <property type="entry name" value="Oxidored_FMN"/>
    <property type="match status" value="1"/>
</dbReference>
<sequence>MHLFAPLTLRDITLRNRIAVSPMCQYSSTDGLANDWHFVHLGSRAVGGAGLVIFEAAAVEARGRISPQDLGIWSDAHIEPLRRINDFIHVQGSVAGIQIAHAGRKASTARPWEGGGPLTEGEGGWADIVAPSALPFDAGHPLPEALDEAGIAATVQAFAAAARRSLEAGFRVLEIHAAHGYLLHSFLSPLSNRRTDQWGGLFENRIRLLMAVVEAVRGVWPERLPLFVRISATDWTAGGWDVEQSVLLAQALARSGVDLIDCSSGGVIPGVRIPAGPGYQTGFAERIRAEADMLTGAVGQITSAEQADHIVRTGQADLVLIGRQLLRDPYWPLKAAIELRAPGPWPAQYQQAKP</sequence>
<dbReference type="InterPro" id="IPR001155">
    <property type="entry name" value="OxRdtase_FMN_N"/>
</dbReference>
<keyword evidence="5" id="KW-0560">Oxidoreductase</keyword>
<reference evidence="7 8" key="1">
    <citation type="journal article" date="2021" name="Genome Biol. Evol.">
        <title>Complete Genome Sequencing of a Novel Gloeobacter Species from a Waterfall Cave in Mexico.</title>
        <authorList>
            <person name="Saw J.H."/>
            <person name="Cardona T."/>
            <person name="Montejano G."/>
        </authorList>
    </citation>
    <scope>NUCLEOTIDE SEQUENCE [LARGE SCALE GENOMIC DNA]</scope>
    <source>
        <strain evidence="7">MG652769</strain>
    </source>
</reference>
<gene>
    <name evidence="7" type="ORF">ISF26_06810</name>
</gene>
<keyword evidence="8" id="KW-1185">Reference proteome</keyword>
<evidence type="ECO:0000256" key="1">
    <source>
        <dbReference type="ARBA" id="ARBA00001917"/>
    </source>
</evidence>
<keyword evidence="2" id="KW-0285">Flavoprotein</keyword>
<dbReference type="PANTHER" id="PTHR43303">
    <property type="entry name" value="NADPH DEHYDROGENASE C23G7.10C-RELATED"/>
    <property type="match status" value="1"/>
</dbReference>
<evidence type="ECO:0000259" key="6">
    <source>
        <dbReference type="Pfam" id="PF00724"/>
    </source>
</evidence>
<evidence type="ECO:0000313" key="7">
    <source>
        <dbReference type="EMBL" id="UFP95926.1"/>
    </source>
</evidence>
<evidence type="ECO:0000256" key="4">
    <source>
        <dbReference type="ARBA" id="ARBA00022857"/>
    </source>
</evidence>
<dbReference type="Proteomes" id="UP001054846">
    <property type="component" value="Chromosome"/>
</dbReference>
<proteinExistence type="predicted"/>
<evidence type="ECO:0000313" key="8">
    <source>
        <dbReference type="Proteomes" id="UP001054846"/>
    </source>
</evidence>
<dbReference type="SUPFAM" id="SSF51395">
    <property type="entry name" value="FMN-linked oxidoreductases"/>
    <property type="match status" value="1"/>
</dbReference>
<accession>A0ABY3PQG5</accession>
<dbReference type="Gene3D" id="3.20.20.70">
    <property type="entry name" value="Aldolase class I"/>
    <property type="match status" value="1"/>
</dbReference>
<organism evidence="7 8">
    <name type="scientific">Gloeobacter morelensis MG652769</name>
    <dbReference type="NCBI Taxonomy" id="2781736"/>
    <lineage>
        <taxon>Bacteria</taxon>
        <taxon>Bacillati</taxon>
        <taxon>Cyanobacteriota</taxon>
        <taxon>Cyanophyceae</taxon>
        <taxon>Gloeobacterales</taxon>
        <taxon>Gloeobacteraceae</taxon>
        <taxon>Gloeobacter</taxon>
        <taxon>Gloeobacter morelensis</taxon>
    </lineage>
</organism>
<dbReference type="InterPro" id="IPR044152">
    <property type="entry name" value="YqjM-like"/>
</dbReference>
<feature type="domain" description="NADH:flavin oxidoreductase/NADH oxidase N-terminal" evidence="6">
    <location>
        <begin position="3"/>
        <end position="337"/>
    </location>
</feature>
<evidence type="ECO:0000256" key="3">
    <source>
        <dbReference type="ARBA" id="ARBA00022643"/>
    </source>
</evidence>
<protein>
    <submittedName>
        <fullName evidence="7">NADH:flavin oxidoreductase/NADH oxidase</fullName>
    </submittedName>
</protein>
<evidence type="ECO:0000256" key="2">
    <source>
        <dbReference type="ARBA" id="ARBA00022630"/>
    </source>
</evidence>
<dbReference type="InterPro" id="IPR013785">
    <property type="entry name" value="Aldolase_TIM"/>
</dbReference>
<dbReference type="PANTHER" id="PTHR43303:SF4">
    <property type="entry name" value="NADPH DEHYDROGENASE C23G7.10C-RELATED"/>
    <property type="match status" value="1"/>
</dbReference>
<keyword evidence="4" id="KW-0521">NADP</keyword>